<dbReference type="RefSeq" id="WP_242005288.1">
    <property type="nucleotide sequence ID" value="NZ_JAPIUZ010000001.1"/>
</dbReference>
<dbReference type="EMBL" id="JAPIUZ010000001">
    <property type="protein sequence ID" value="MCX2562893.1"/>
    <property type="molecule type" value="Genomic_DNA"/>
</dbReference>
<dbReference type="Pfam" id="PF06381">
    <property type="entry name" value="Phage_portal_3"/>
    <property type="match status" value="1"/>
</dbReference>
<accession>A0ABT3QC81</accession>
<evidence type="ECO:0000313" key="4">
    <source>
        <dbReference type="Proteomes" id="UP001301152"/>
    </source>
</evidence>
<reference evidence="3 4" key="1">
    <citation type="submission" date="2022-11" db="EMBL/GenBank/DDBJ databases">
        <title>Genome sequencing of Acetobacter type strain.</title>
        <authorList>
            <person name="Heo J."/>
            <person name="Lee D."/>
            <person name="Han B.-H."/>
            <person name="Hong S.-B."/>
            <person name="Kwon S.-W."/>
        </authorList>
    </citation>
    <scope>NUCLEOTIDE SEQUENCE [LARGE SCALE GENOMIC DNA]</scope>
    <source>
        <strain evidence="3 4">KACC 21253</strain>
    </source>
</reference>
<evidence type="ECO:0000256" key="1">
    <source>
        <dbReference type="SAM" id="MobiDB-lite"/>
    </source>
</evidence>
<protein>
    <submittedName>
        <fullName evidence="3">DUF1073 domain-containing protein</fullName>
    </submittedName>
</protein>
<dbReference type="InterPro" id="IPR024459">
    <property type="entry name" value="Acb1-like_N"/>
</dbReference>
<comment type="caution">
    <text evidence="3">The sequence shown here is derived from an EMBL/GenBank/DDBJ whole genome shotgun (WGS) entry which is preliminary data.</text>
</comment>
<sequence length="507" mass="56202">MSRVLSSGPAGFSLSRLMGGRTKAAWAAGQSDRREPYLGSMPQAERFRSQQGRGQGAPFPQDMAQALRAAGGQAGAERSALFRPYQPPAGVRGGATQAHDSAFSSSAMQPDWLTRAQADGTAFPGYPVLAELAQRAEYRHMVEVIATESTREWIAFHARGGTDKHARIAELEAEFTRLEVRQALRSMAEYDGYYGMGLLYADTGQSINETPLLLRPETFRKGMLRALRAVEPVWTMADSYSTTNPLSADFYAPTHWWVQGQRVHSTRLLRFVSRQVPDLLKPAYNFGGVSLSQMARPYVENWVRTRQSVSDLLNAFSVVALSTDMTAYTQDPEGLLGRVEAFNRFRSNRGTFVLDKEREKLDLLAAPLAGLDRLQAQAQEQMCSVAQEPLVKFAGITPAGLNASAKGEIRVFYDRISAYQENTFRPALTTIMHMAMLSLWGETDPDISFSFRSLWQMDARTQADVEKTRTEIDERNIRAGVVTPAEARRRTAHDPSGQYAGISVPQG</sequence>
<proteinExistence type="predicted"/>
<organism evidence="3 4">
    <name type="scientific">Acetobacter thailandicus</name>
    <dbReference type="NCBI Taxonomy" id="1502842"/>
    <lineage>
        <taxon>Bacteria</taxon>
        <taxon>Pseudomonadati</taxon>
        <taxon>Pseudomonadota</taxon>
        <taxon>Alphaproteobacteria</taxon>
        <taxon>Acetobacterales</taxon>
        <taxon>Acetobacteraceae</taxon>
        <taxon>Acetobacter</taxon>
    </lineage>
</organism>
<evidence type="ECO:0000259" key="2">
    <source>
        <dbReference type="Pfam" id="PF06381"/>
    </source>
</evidence>
<dbReference type="Proteomes" id="UP001301152">
    <property type="component" value="Unassembled WGS sequence"/>
</dbReference>
<gene>
    <name evidence="3" type="ORF">OQ497_02755</name>
</gene>
<keyword evidence="4" id="KW-1185">Reference proteome</keyword>
<name>A0ABT3QC81_9PROT</name>
<feature type="domain" description="Anti-CBASS protein Acb1-like N-terminal" evidence="2">
    <location>
        <begin position="127"/>
        <end position="474"/>
    </location>
</feature>
<feature type="region of interest" description="Disordered" evidence="1">
    <location>
        <begin position="486"/>
        <end position="507"/>
    </location>
</feature>
<evidence type="ECO:0000313" key="3">
    <source>
        <dbReference type="EMBL" id="MCX2562893.1"/>
    </source>
</evidence>